<dbReference type="Proteomes" id="UP001497700">
    <property type="component" value="Unassembled WGS sequence"/>
</dbReference>
<proteinExistence type="predicted"/>
<sequence>MMTTCMIDGLEALLSGLGVDVPVPVFAQSDILRRPIDIYRSYLADTTSKVLGCDSGLAYEAIQSANIKDNSDLTLILPKLKWGIGKPKDLAKEAFIKFLSTPLFQLPIPDGVHLRFIFSTLTLPQLILAYINDRSVQFGRGDLLDGECTSKKVIVEFSSPNLATEFNSAHLRSTIIGAQVANLYENAGWDVVRMNYLGDWGKEIGLLGVGWGKFGSERAFEEDPMGHLHDIYEKINELFSPEKEASRKARDDGHDTAEIEKQGIFAERDRFSKRMEDGEPEEIRFWKRVRDATITYYMHEYERLNIKFDEFSGESQASPESIAEVESVLKEKGIYEESDGSWIIDYSKHGPKSLGVSVLRGRTGSTSYLLRDIAAVLDRNRKYAFDKMMYVVSADQDVHFQKVFQALRYMGQEDLVAKLEHVSFGKAQGLSQQLGEVHLLGDILDKSIKDAHDVLESDQTEHLEVDKTEESARILGYTALATQFCGLSKRTSSFAFNSKTLVSFDGETGPNLQLCYARLCAKIKESDSDDTVLANVDYTYLQDDPWTEVIRIMAQYPDVTDAAYKSHEPSMILTYLFRLSEEVSNCLEDDDDEGDENEVGETSIGSEEPPEAILAQTVLYKLARQVFNNGMAILGITPMVLST</sequence>
<evidence type="ECO:0000313" key="1">
    <source>
        <dbReference type="EMBL" id="KAI4869920.1"/>
    </source>
</evidence>
<name>A0ACB9ZDM0_9PEZI</name>
<gene>
    <name evidence="1" type="ORF">F4820DRAFT_405469</name>
</gene>
<protein>
    <submittedName>
        <fullName evidence="1">Arginyl-tRNA synthetase</fullName>
    </submittedName>
</protein>
<organism evidence="1 2">
    <name type="scientific">Hypoxylon rubiginosum</name>
    <dbReference type="NCBI Taxonomy" id="110542"/>
    <lineage>
        <taxon>Eukaryota</taxon>
        <taxon>Fungi</taxon>
        <taxon>Dikarya</taxon>
        <taxon>Ascomycota</taxon>
        <taxon>Pezizomycotina</taxon>
        <taxon>Sordariomycetes</taxon>
        <taxon>Xylariomycetidae</taxon>
        <taxon>Xylariales</taxon>
        <taxon>Hypoxylaceae</taxon>
        <taxon>Hypoxylon</taxon>
    </lineage>
</organism>
<comment type="caution">
    <text evidence="1">The sequence shown here is derived from an EMBL/GenBank/DDBJ whole genome shotgun (WGS) entry which is preliminary data.</text>
</comment>
<accession>A0ACB9ZDM0</accession>
<keyword evidence="2" id="KW-1185">Reference proteome</keyword>
<reference evidence="1 2" key="1">
    <citation type="journal article" date="2022" name="New Phytol.">
        <title>Ecological generalism drives hyperdiversity of secondary metabolite gene clusters in xylarialean endophytes.</title>
        <authorList>
            <person name="Franco M.E.E."/>
            <person name="Wisecaver J.H."/>
            <person name="Arnold A.E."/>
            <person name="Ju Y.M."/>
            <person name="Slot J.C."/>
            <person name="Ahrendt S."/>
            <person name="Moore L.P."/>
            <person name="Eastman K.E."/>
            <person name="Scott K."/>
            <person name="Konkel Z."/>
            <person name="Mondo S.J."/>
            <person name="Kuo A."/>
            <person name="Hayes R.D."/>
            <person name="Haridas S."/>
            <person name="Andreopoulos B."/>
            <person name="Riley R."/>
            <person name="LaButti K."/>
            <person name="Pangilinan J."/>
            <person name="Lipzen A."/>
            <person name="Amirebrahimi M."/>
            <person name="Yan J."/>
            <person name="Adam C."/>
            <person name="Keymanesh K."/>
            <person name="Ng V."/>
            <person name="Louie K."/>
            <person name="Northen T."/>
            <person name="Drula E."/>
            <person name="Henrissat B."/>
            <person name="Hsieh H.M."/>
            <person name="Youens-Clark K."/>
            <person name="Lutzoni F."/>
            <person name="Miadlikowska J."/>
            <person name="Eastwood D.C."/>
            <person name="Hamelin R.C."/>
            <person name="Grigoriev I.V."/>
            <person name="U'Ren J.M."/>
        </authorList>
    </citation>
    <scope>NUCLEOTIDE SEQUENCE [LARGE SCALE GENOMIC DNA]</scope>
    <source>
        <strain evidence="1 2">CBS 119005</strain>
    </source>
</reference>
<dbReference type="EMBL" id="MU393427">
    <property type="protein sequence ID" value="KAI4869920.1"/>
    <property type="molecule type" value="Genomic_DNA"/>
</dbReference>
<evidence type="ECO:0000313" key="2">
    <source>
        <dbReference type="Proteomes" id="UP001497700"/>
    </source>
</evidence>